<name>A0A397MCR2_ECTOL</name>
<sequence length="445" mass="48862">MSMPAPTPFVFCTNPIEGDMPFQAWPDLSLEIDGQPEHSENLLNLAGFLVRQALADQHPERVRQAADVEPLLYGLRAHVQLHSGGCLNFGEEHPEPDQPLHEHQIIPGIYIGNLLLLADGPASPGVEALHARLKPIDAMAKALKQLQESDISQPVRHTCALLPGMTITLTPAFADSRTLVYPSRLDTYQEQLKLEELAGLPQQRCEIVLAGQPLDESQPAYPVTYDILSVMLRALRQRALESGQPDLSARQQEWQRVRLVVGSEVHDSAQYMLNPETYLPAFGRPVRGVKLVGQQSILLPEHLDLPALEQLWDALAHEEMREEWQRVQASDDAADRSLMINLEVTCKLEVLAIGADQQPQVLESYRDSEFIQAPVERKAALGQGTSPAPSQARVTESTDNDAAAAQPWARESDGDVSSRGTSSGRGALLLALVIAAVMLAMLIKS</sequence>
<keyword evidence="2" id="KW-1133">Transmembrane helix</keyword>
<dbReference type="AlphaFoldDB" id="A0A397MCR2"/>
<comment type="caution">
    <text evidence="3">The sequence shown here is derived from an EMBL/GenBank/DDBJ whole genome shotgun (WGS) entry which is preliminary data.</text>
</comment>
<dbReference type="EMBL" id="QXDA01000005">
    <property type="protein sequence ID" value="RIA21489.1"/>
    <property type="molecule type" value="Genomic_DNA"/>
</dbReference>
<gene>
    <name evidence="3" type="ORF">DFO61_3913</name>
</gene>
<feature type="compositionally biased region" description="Polar residues" evidence="1">
    <location>
        <begin position="383"/>
        <end position="397"/>
    </location>
</feature>
<feature type="region of interest" description="Disordered" evidence="1">
    <location>
        <begin position="378"/>
        <end position="423"/>
    </location>
</feature>
<dbReference type="RefSeq" id="WP_119694307.1">
    <property type="nucleotide sequence ID" value="NZ_QXDA01000005.1"/>
</dbReference>
<feature type="transmembrane region" description="Helical" evidence="2">
    <location>
        <begin position="426"/>
        <end position="443"/>
    </location>
</feature>
<dbReference type="Proteomes" id="UP000265836">
    <property type="component" value="Unassembled WGS sequence"/>
</dbReference>
<reference evidence="3 4" key="1">
    <citation type="submission" date="2018-08" db="EMBL/GenBank/DDBJ databases">
        <title>Genome sequencing of rice bacterial endophytes.</title>
        <authorList>
            <person name="Venturi V."/>
        </authorList>
    </citation>
    <scope>NUCLEOTIDE SEQUENCE [LARGE SCALE GENOMIC DNA]</scope>
    <source>
        <strain evidence="3 4">E1205</strain>
    </source>
</reference>
<evidence type="ECO:0000256" key="2">
    <source>
        <dbReference type="SAM" id="Phobius"/>
    </source>
</evidence>
<keyword evidence="2" id="KW-0472">Membrane</keyword>
<accession>A0A397MCR2</accession>
<protein>
    <submittedName>
        <fullName evidence="3">Uncharacterized protein</fullName>
    </submittedName>
</protein>
<evidence type="ECO:0000313" key="3">
    <source>
        <dbReference type="EMBL" id="RIA21489.1"/>
    </source>
</evidence>
<proteinExistence type="predicted"/>
<organism evidence="3 4">
    <name type="scientific">Ectopseudomonas oleovorans</name>
    <name type="common">Pseudomonas oleovorans</name>
    <dbReference type="NCBI Taxonomy" id="301"/>
    <lineage>
        <taxon>Bacteria</taxon>
        <taxon>Pseudomonadati</taxon>
        <taxon>Pseudomonadota</taxon>
        <taxon>Gammaproteobacteria</taxon>
        <taxon>Pseudomonadales</taxon>
        <taxon>Pseudomonadaceae</taxon>
        <taxon>Ectopseudomonas</taxon>
    </lineage>
</organism>
<evidence type="ECO:0000256" key="1">
    <source>
        <dbReference type="SAM" id="MobiDB-lite"/>
    </source>
</evidence>
<keyword evidence="2" id="KW-0812">Transmembrane</keyword>
<evidence type="ECO:0000313" key="4">
    <source>
        <dbReference type="Proteomes" id="UP000265836"/>
    </source>
</evidence>